<dbReference type="AlphaFoldDB" id="A0A383BIH6"/>
<protein>
    <submittedName>
        <fullName evidence="1">Uncharacterized protein</fullName>
    </submittedName>
</protein>
<reference evidence="1" key="1">
    <citation type="submission" date="2018-05" db="EMBL/GenBank/DDBJ databases">
        <authorList>
            <person name="Lanie J.A."/>
            <person name="Ng W.-L."/>
            <person name="Kazmierczak K.M."/>
            <person name="Andrzejewski T.M."/>
            <person name="Davidsen T.M."/>
            <person name="Wayne K.J."/>
            <person name="Tettelin H."/>
            <person name="Glass J.I."/>
            <person name="Rusch D."/>
            <person name="Podicherti R."/>
            <person name="Tsui H.-C.T."/>
            <person name="Winkler M.E."/>
        </authorList>
    </citation>
    <scope>NUCLEOTIDE SEQUENCE</scope>
</reference>
<name>A0A383BIH6_9ZZZZ</name>
<evidence type="ECO:0000313" key="1">
    <source>
        <dbReference type="EMBL" id="SVE19620.1"/>
    </source>
</evidence>
<feature type="non-terminal residue" evidence="1">
    <location>
        <position position="1"/>
    </location>
</feature>
<organism evidence="1">
    <name type="scientific">marine metagenome</name>
    <dbReference type="NCBI Taxonomy" id="408172"/>
    <lineage>
        <taxon>unclassified sequences</taxon>
        <taxon>metagenomes</taxon>
        <taxon>ecological metagenomes</taxon>
    </lineage>
</organism>
<dbReference type="EMBL" id="UINC01200643">
    <property type="protein sequence ID" value="SVE19620.1"/>
    <property type="molecule type" value="Genomic_DNA"/>
</dbReference>
<accession>A0A383BIH6</accession>
<sequence length="32" mass="3538">VSQEVNIYDGRDTKADSSLDVEGFKLVSHVTQ</sequence>
<proteinExistence type="predicted"/>
<gene>
    <name evidence="1" type="ORF">METZ01_LOCUS472474</name>
</gene>
<feature type="non-terminal residue" evidence="1">
    <location>
        <position position="32"/>
    </location>
</feature>